<evidence type="ECO:0000256" key="4">
    <source>
        <dbReference type="ARBA" id="ARBA00022475"/>
    </source>
</evidence>
<keyword evidence="6 8" id="KW-1133">Transmembrane helix</keyword>
<reference evidence="9 10" key="1">
    <citation type="submission" date="2019-03" db="EMBL/GenBank/DDBJ databases">
        <title>Arthrobacter sp. nov., an bacterium isolated from biocrust in Mu Us Desert.</title>
        <authorList>
            <person name="Lixiong L."/>
        </authorList>
    </citation>
    <scope>NUCLEOTIDE SEQUENCE [LARGE SCALE GENOMIC DNA]</scope>
    <source>
        <strain evidence="9 10">SLN-3</strain>
    </source>
</reference>
<keyword evidence="4" id="KW-1003">Cell membrane</keyword>
<keyword evidence="7 8" id="KW-0472">Membrane</keyword>
<dbReference type="Proteomes" id="UP000295411">
    <property type="component" value="Unassembled WGS sequence"/>
</dbReference>
<dbReference type="GO" id="GO:0022857">
    <property type="term" value="F:transmembrane transporter activity"/>
    <property type="evidence" value="ECO:0007669"/>
    <property type="project" value="InterPro"/>
</dbReference>
<feature type="transmembrane region" description="Helical" evidence="8">
    <location>
        <begin position="242"/>
        <end position="269"/>
    </location>
</feature>
<dbReference type="GO" id="GO:0005886">
    <property type="term" value="C:plasma membrane"/>
    <property type="evidence" value="ECO:0007669"/>
    <property type="project" value="UniProtKB-SubCell"/>
</dbReference>
<name>A0A4R5TV25_9MICC</name>
<organism evidence="9 10">
    <name type="scientific">Arthrobacter crusticola</name>
    <dbReference type="NCBI Taxonomy" id="2547960"/>
    <lineage>
        <taxon>Bacteria</taxon>
        <taxon>Bacillati</taxon>
        <taxon>Actinomycetota</taxon>
        <taxon>Actinomycetes</taxon>
        <taxon>Micrococcales</taxon>
        <taxon>Micrococcaceae</taxon>
        <taxon>Arthrobacter</taxon>
    </lineage>
</organism>
<dbReference type="AlphaFoldDB" id="A0A4R5TV25"/>
<accession>A0A4R5TV25</accession>
<dbReference type="InterPro" id="IPR037294">
    <property type="entry name" value="ABC_BtuC-like"/>
</dbReference>
<feature type="transmembrane region" description="Helical" evidence="8">
    <location>
        <begin position="309"/>
        <end position="327"/>
    </location>
</feature>
<evidence type="ECO:0000256" key="8">
    <source>
        <dbReference type="SAM" id="Phobius"/>
    </source>
</evidence>
<comment type="similarity">
    <text evidence="2">Belongs to the binding-protein-dependent transport system permease family. FecCD subfamily.</text>
</comment>
<feature type="transmembrane region" description="Helical" evidence="8">
    <location>
        <begin position="118"/>
        <end position="139"/>
    </location>
</feature>
<evidence type="ECO:0000313" key="10">
    <source>
        <dbReference type="Proteomes" id="UP000295411"/>
    </source>
</evidence>
<comment type="caution">
    <text evidence="9">The sequence shown here is derived from an EMBL/GenBank/DDBJ whole genome shotgun (WGS) entry which is preliminary data.</text>
</comment>
<feature type="transmembrane region" description="Helical" evidence="8">
    <location>
        <begin position="151"/>
        <end position="172"/>
    </location>
</feature>
<dbReference type="FunFam" id="1.10.3470.10:FF:000001">
    <property type="entry name" value="Vitamin B12 ABC transporter permease BtuC"/>
    <property type="match status" value="1"/>
</dbReference>
<feature type="transmembrane region" description="Helical" evidence="8">
    <location>
        <begin position="281"/>
        <end position="303"/>
    </location>
</feature>
<dbReference type="SUPFAM" id="SSF81345">
    <property type="entry name" value="ABC transporter involved in vitamin B12 uptake, BtuC"/>
    <property type="match status" value="1"/>
</dbReference>
<feature type="transmembrane region" description="Helical" evidence="8">
    <location>
        <begin position="93"/>
        <end position="112"/>
    </location>
</feature>
<keyword evidence="3" id="KW-0813">Transport</keyword>
<evidence type="ECO:0000256" key="7">
    <source>
        <dbReference type="ARBA" id="ARBA00023136"/>
    </source>
</evidence>
<evidence type="ECO:0000256" key="3">
    <source>
        <dbReference type="ARBA" id="ARBA00022448"/>
    </source>
</evidence>
<dbReference type="GO" id="GO:0033214">
    <property type="term" value="P:siderophore-iron import into cell"/>
    <property type="evidence" value="ECO:0007669"/>
    <property type="project" value="TreeGrafter"/>
</dbReference>
<feature type="transmembrane region" description="Helical" evidence="8">
    <location>
        <begin position="64"/>
        <end position="81"/>
    </location>
</feature>
<dbReference type="PANTHER" id="PTHR30472:SF1">
    <property type="entry name" value="FE(3+) DICITRATE TRANSPORT SYSTEM PERMEASE PROTEIN FECC-RELATED"/>
    <property type="match status" value="1"/>
</dbReference>
<evidence type="ECO:0000256" key="1">
    <source>
        <dbReference type="ARBA" id="ARBA00004651"/>
    </source>
</evidence>
<dbReference type="Pfam" id="PF01032">
    <property type="entry name" value="FecCD"/>
    <property type="match status" value="1"/>
</dbReference>
<evidence type="ECO:0000256" key="2">
    <source>
        <dbReference type="ARBA" id="ARBA00007935"/>
    </source>
</evidence>
<evidence type="ECO:0000256" key="6">
    <source>
        <dbReference type="ARBA" id="ARBA00022989"/>
    </source>
</evidence>
<dbReference type="EMBL" id="SMTK01000004">
    <property type="protein sequence ID" value="TDK24913.1"/>
    <property type="molecule type" value="Genomic_DNA"/>
</dbReference>
<dbReference type="CDD" id="cd06550">
    <property type="entry name" value="TM_ABC_iron-siderophores_like"/>
    <property type="match status" value="1"/>
</dbReference>
<proteinExistence type="inferred from homology"/>
<dbReference type="InterPro" id="IPR000522">
    <property type="entry name" value="ABC_transptr_permease_BtuC"/>
</dbReference>
<dbReference type="OrthoDB" id="9782305at2"/>
<evidence type="ECO:0000256" key="5">
    <source>
        <dbReference type="ARBA" id="ARBA00022692"/>
    </source>
</evidence>
<sequence>MPVNTWRGRAVLFALLSLLAGLCALLSLAIGAQNIAFDEVWRALVAPESSDEHVIVRTLRVPRTLVGLAVGAALGLAGALIQGHTRNPIADPGLLGVSAGAAFGVVLSIYALDLRLPGGYVWFAFAGALAASVVVFLLGASGRGRSTPVTLALAGAAVSALLGALTSALVLLDPDSLDGFRFWAAGSLAGRGNDVLFPLLPFLLLGTVLAFANAPALNSLGLGEDVARTLGLHVGRARVTGVAAVTLLAGAAVAAAGPIGFLGLIVPHLARAATGPDHRSLLPASALLGASVLLLADVAGRLAAPPGELQVGIVLAAVGAPFFIHLIRRRRLVAL</sequence>
<gene>
    <name evidence="9" type="ORF">E2F48_13135</name>
</gene>
<dbReference type="Gene3D" id="1.10.3470.10">
    <property type="entry name" value="ABC transporter involved in vitamin B12 uptake, BtuC"/>
    <property type="match status" value="1"/>
</dbReference>
<protein>
    <submittedName>
        <fullName evidence="9">Iron ABC transporter permease</fullName>
    </submittedName>
</protein>
<keyword evidence="5 8" id="KW-0812">Transmembrane</keyword>
<keyword evidence="10" id="KW-1185">Reference proteome</keyword>
<dbReference type="PANTHER" id="PTHR30472">
    <property type="entry name" value="FERRIC ENTEROBACTIN TRANSPORT SYSTEM PERMEASE PROTEIN"/>
    <property type="match status" value="1"/>
</dbReference>
<evidence type="ECO:0000313" key="9">
    <source>
        <dbReference type="EMBL" id="TDK24913.1"/>
    </source>
</evidence>
<comment type="subcellular location">
    <subcellularLocation>
        <location evidence="1">Cell membrane</location>
        <topology evidence="1">Multi-pass membrane protein</topology>
    </subcellularLocation>
</comment>